<dbReference type="Proteomes" id="UP000238348">
    <property type="component" value="Chromosome"/>
</dbReference>
<evidence type="ECO:0000256" key="4">
    <source>
        <dbReference type="PROSITE-ProRule" id="PRU00335"/>
    </source>
</evidence>
<proteinExistence type="predicted"/>
<dbReference type="GO" id="GO:0003700">
    <property type="term" value="F:DNA-binding transcription factor activity"/>
    <property type="evidence" value="ECO:0007669"/>
    <property type="project" value="TreeGrafter"/>
</dbReference>
<dbReference type="GO" id="GO:0000976">
    <property type="term" value="F:transcription cis-regulatory region binding"/>
    <property type="evidence" value="ECO:0007669"/>
    <property type="project" value="TreeGrafter"/>
</dbReference>
<accession>A0A2L0EI84</accession>
<feature type="DNA-binding region" description="H-T-H motif" evidence="4">
    <location>
        <begin position="34"/>
        <end position="53"/>
    </location>
</feature>
<sequence>MPSAKSAYHHGDLRNALIEAATALVRERGAERFSLRDAARSVGVSANATYRHFDSKSALLSAVAAAGFVKLSHRMTKKLAASRGSDAGAAVERFKAAGRAYAEFAVENPDLFRVMFGTSGICRLLSNPLAVPSPTLPEILGGALDDLVRAGIVPEARRSGAEIKVWTVLHGFVCLLLDGADVVSTPAQVAATLEELLDFTVAGLGAPRG</sequence>
<dbReference type="SUPFAM" id="SSF46689">
    <property type="entry name" value="Homeodomain-like"/>
    <property type="match status" value="1"/>
</dbReference>
<evidence type="ECO:0000256" key="1">
    <source>
        <dbReference type="ARBA" id="ARBA00023015"/>
    </source>
</evidence>
<reference evidence="6 7" key="1">
    <citation type="submission" date="2015-09" db="EMBL/GenBank/DDBJ databases">
        <title>Sorangium comparison.</title>
        <authorList>
            <person name="Zaburannyi N."/>
            <person name="Bunk B."/>
            <person name="Overmann J."/>
            <person name="Mueller R."/>
        </authorList>
    </citation>
    <scope>NUCLEOTIDE SEQUENCE [LARGE SCALE GENOMIC DNA]</scope>
    <source>
        <strain evidence="6 7">So ce26</strain>
    </source>
</reference>
<dbReference type="Pfam" id="PF13305">
    <property type="entry name" value="TetR_C_33"/>
    <property type="match status" value="1"/>
</dbReference>
<dbReference type="RefSeq" id="WP_159396575.1">
    <property type="nucleotide sequence ID" value="NZ_CP012673.1"/>
</dbReference>
<evidence type="ECO:0000313" key="7">
    <source>
        <dbReference type="Proteomes" id="UP000238348"/>
    </source>
</evidence>
<dbReference type="InterPro" id="IPR009057">
    <property type="entry name" value="Homeodomain-like_sf"/>
</dbReference>
<dbReference type="InterPro" id="IPR050109">
    <property type="entry name" value="HTH-type_TetR-like_transc_reg"/>
</dbReference>
<dbReference type="PRINTS" id="PR00455">
    <property type="entry name" value="HTHTETR"/>
</dbReference>
<dbReference type="PANTHER" id="PTHR30055">
    <property type="entry name" value="HTH-TYPE TRANSCRIPTIONAL REGULATOR RUTR"/>
    <property type="match status" value="1"/>
</dbReference>
<name>A0A2L0EI84_SORCE</name>
<dbReference type="AlphaFoldDB" id="A0A2L0EI84"/>
<keyword evidence="2 4" id="KW-0238">DNA-binding</keyword>
<dbReference type="EMBL" id="CP012673">
    <property type="protein sequence ID" value="AUX39008.1"/>
    <property type="molecule type" value="Genomic_DNA"/>
</dbReference>
<dbReference type="Pfam" id="PF00440">
    <property type="entry name" value="TetR_N"/>
    <property type="match status" value="1"/>
</dbReference>
<dbReference type="InterPro" id="IPR036271">
    <property type="entry name" value="Tet_transcr_reg_TetR-rel_C_sf"/>
</dbReference>
<gene>
    <name evidence="6" type="primary">tetR</name>
    <name evidence="6" type="ORF">SOCE26_003900</name>
</gene>
<keyword evidence="1" id="KW-0805">Transcription regulation</keyword>
<dbReference type="PROSITE" id="PS50977">
    <property type="entry name" value="HTH_TETR_2"/>
    <property type="match status" value="1"/>
</dbReference>
<evidence type="ECO:0000256" key="2">
    <source>
        <dbReference type="ARBA" id="ARBA00023125"/>
    </source>
</evidence>
<evidence type="ECO:0000256" key="3">
    <source>
        <dbReference type="ARBA" id="ARBA00023163"/>
    </source>
</evidence>
<dbReference type="InterPro" id="IPR001647">
    <property type="entry name" value="HTH_TetR"/>
</dbReference>
<dbReference type="SUPFAM" id="SSF48498">
    <property type="entry name" value="Tetracyclin repressor-like, C-terminal domain"/>
    <property type="match status" value="1"/>
</dbReference>
<evidence type="ECO:0000259" key="5">
    <source>
        <dbReference type="PROSITE" id="PS50977"/>
    </source>
</evidence>
<evidence type="ECO:0000313" key="6">
    <source>
        <dbReference type="EMBL" id="AUX39008.1"/>
    </source>
</evidence>
<dbReference type="Gene3D" id="1.10.357.10">
    <property type="entry name" value="Tetracycline Repressor, domain 2"/>
    <property type="match status" value="1"/>
</dbReference>
<dbReference type="InterPro" id="IPR025996">
    <property type="entry name" value="MT1864/Rv1816-like_C"/>
</dbReference>
<organism evidence="6 7">
    <name type="scientific">Sorangium cellulosum</name>
    <name type="common">Polyangium cellulosum</name>
    <dbReference type="NCBI Taxonomy" id="56"/>
    <lineage>
        <taxon>Bacteria</taxon>
        <taxon>Pseudomonadati</taxon>
        <taxon>Myxococcota</taxon>
        <taxon>Polyangia</taxon>
        <taxon>Polyangiales</taxon>
        <taxon>Polyangiaceae</taxon>
        <taxon>Sorangium</taxon>
    </lineage>
</organism>
<dbReference type="PANTHER" id="PTHR30055:SF220">
    <property type="entry name" value="TETR-FAMILY REGULATORY PROTEIN"/>
    <property type="match status" value="1"/>
</dbReference>
<protein>
    <submittedName>
        <fullName evidence="6">TetR family transcriptional regulator</fullName>
    </submittedName>
</protein>
<feature type="domain" description="HTH tetR-type" evidence="5">
    <location>
        <begin position="11"/>
        <end position="71"/>
    </location>
</feature>
<keyword evidence="3" id="KW-0804">Transcription</keyword>
<dbReference type="OrthoDB" id="7056813at2"/>